<keyword evidence="3" id="KW-1185">Reference proteome</keyword>
<sequence>MDQDGAETDFSASSSVTGDRATVVVRGEVDMSTADAMYQAATGKGARGATLDLRAVTFFDSAAIHALIRLAERYPDAFEVIPSAPVRRVLDISGLSTQPWLVQGEPG</sequence>
<gene>
    <name evidence="2" type="primary">spoI</name>
    <name evidence="2" type="ORF">Aau02nite_44520</name>
</gene>
<name>A0A919SFZ8_9ACTN</name>
<dbReference type="InterPro" id="IPR058548">
    <property type="entry name" value="MlaB-like_STAS"/>
</dbReference>
<proteinExistence type="predicted"/>
<dbReference type="SUPFAM" id="SSF52091">
    <property type="entry name" value="SpoIIaa-like"/>
    <property type="match status" value="1"/>
</dbReference>
<evidence type="ECO:0000259" key="1">
    <source>
        <dbReference type="PROSITE" id="PS50801"/>
    </source>
</evidence>
<dbReference type="EMBL" id="BOQL01000035">
    <property type="protein sequence ID" value="GIM71150.1"/>
    <property type="molecule type" value="Genomic_DNA"/>
</dbReference>
<dbReference type="CDD" id="cd07043">
    <property type="entry name" value="STAS_anti-anti-sigma_factors"/>
    <property type="match status" value="1"/>
</dbReference>
<comment type="caution">
    <text evidence="2">The sequence shown here is derived from an EMBL/GenBank/DDBJ whole genome shotgun (WGS) entry which is preliminary data.</text>
</comment>
<dbReference type="InterPro" id="IPR002645">
    <property type="entry name" value="STAS_dom"/>
</dbReference>
<dbReference type="Proteomes" id="UP000681340">
    <property type="component" value="Unassembled WGS sequence"/>
</dbReference>
<dbReference type="Pfam" id="PF13466">
    <property type="entry name" value="STAS_2"/>
    <property type="match status" value="1"/>
</dbReference>
<dbReference type="InterPro" id="IPR036513">
    <property type="entry name" value="STAS_dom_sf"/>
</dbReference>
<feature type="domain" description="STAS" evidence="1">
    <location>
        <begin position="10"/>
        <end position="107"/>
    </location>
</feature>
<evidence type="ECO:0000313" key="2">
    <source>
        <dbReference type="EMBL" id="GIM71150.1"/>
    </source>
</evidence>
<organism evidence="2 3">
    <name type="scientific">Actinoplanes auranticolor</name>
    <dbReference type="NCBI Taxonomy" id="47988"/>
    <lineage>
        <taxon>Bacteria</taxon>
        <taxon>Bacillati</taxon>
        <taxon>Actinomycetota</taxon>
        <taxon>Actinomycetes</taxon>
        <taxon>Micromonosporales</taxon>
        <taxon>Micromonosporaceae</taxon>
        <taxon>Actinoplanes</taxon>
    </lineage>
</organism>
<dbReference type="Gene3D" id="3.30.750.24">
    <property type="entry name" value="STAS domain"/>
    <property type="match status" value="1"/>
</dbReference>
<protein>
    <submittedName>
        <fullName evidence="2">Anti-sigma factor antagonist</fullName>
    </submittedName>
</protein>
<accession>A0A919SFZ8</accession>
<dbReference type="RefSeq" id="WP_212990447.1">
    <property type="nucleotide sequence ID" value="NZ_BAABEA010000002.1"/>
</dbReference>
<reference evidence="2" key="1">
    <citation type="submission" date="2021-03" db="EMBL/GenBank/DDBJ databases">
        <title>Whole genome shotgun sequence of Actinoplanes auranticolor NBRC 12245.</title>
        <authorList>
            <person name="Komaki H."/>
            <person name="Tamura T."/>
        </authorList>
    </citation>
    <scope>NUCLEOTIDE SEQUENCE</scope>
    <source>
        <strain evidence="2">NBRC 12245</strain>
    </source>
</reference>
<dbReference type="AlphaFoldDB" id="A0A919SFZ8"/>
<evidence type="ECO:0000313" key="3">
    <source>
        <dbReference type="Proteomes" id="UP000681340"/>
    </source>
</evidence>
<dbReference type="PROSITE" id="PS50801">
    <property type="entry name" value="STAS"/>
    <property type="match status" value="1"/>
</dbReference>